<evidence type="ECO:0000256" key="1">
    <source>
        <dbReference type="SAM" id="MobiDB-lite"/>
    </source>
</evidence>
<reference evidence="3" key="1">
    <citation type="submission" date="2021-01" db="EMBL/GenBank/DDBJ databases">
        <title>Genome public.</title>
        <authorList>
            <person name="Liu C."/>
            <person name="Sun Q."/>
        </authorList>
    </citation>
    <scope>NUCLEOTIDE SEQUENCE</scope>
    <source>
        <strain evidence="3">M6</strain>
    </source>
</reference>
<gene>
    <name evidence="3" type="ORF">JKK62_15855</name>
</gene>
<dbReference type="EMBL" id="JAEQMG010000177">
    <property type="protein sequence ID" value="MBK6090098.1"/>
    <property type="molecule type" value="Genomic_DNA"/>
</dbReference>
<sequence length="250" mass="28884">MGLASFFVKTFIGGATAVGIGAMIKATKRNKQRRLQEQAEEERRKNTPCHFVDGISENAFSRIVKRSSKRFRRLKVTRIDGAVIYLEYYSQSGLSSYNAVIDFNDYGHITGRYWLENENEDSNLPTAFADYLSKQLIEKLESFDDDFECDRSESSNTNKNTVKYSSNTNNTNQSNVDKNVFPSFCRNCGVRLIDKPYWCNYCGTQIRAKREWYCAVCGDHLNEQKNFNSESGCWVCLKCKSINRVKEHFY</sequence>
<feature type="compositionally biased region" description="Polar residues" evidence="1">
    <location>
        <begin position="154"/>
        <end position="164"/>
    </location>
</feature>
<name>A0A934WUA3_9FIRM</name>
<keyword evidence="2" id="KW-0812">Transmembrane</keyword>
<dbReference type="RefSeq" id="WP_201428777.1">
    <property type="nucleotide sequence ID" value="NZ_JAEQMG010000177.1"/>
</dbReference>
<keyword evidence="2" id="KW-1133">Transmembrane helix</keyword>
<comment type="caution">
    <text evidence="3">The sequence shown here is derived from an EMBL/GenBank/DDBJ whole genome shotgun (WGS) entry which is preliminary data.</text>
</comment>
<evidence type="ECO:0008006" key="5">
    <source>
        <dbReference type="Google" id="ProtNLM"/>
    </source>
</evidence>
<protein>
    <recommendedName>
        <fullName evidence="5">Zinc ribbon domain-containing protein</fullName>
    </recommendedName>
</protein>
<feature type="region of interest" description="Disordered" evidence="1">
    <location>
        <begin position="150"/>
        <end position="169"/>
    </location>
</feature>
<evidence type="ECO:0000256" key="2">
    <source>
        <dbReference type="SAM" id="Phobius"/>
    </source>
</evidence>
<keyword evidence="2" id="KW-0472">Membrane</keyword>
<keyword evidence="4" id="KW-1185">Reference proteome</keyword>
<feature type="transmembrane region" description="Helical" evidence="2">
    <location>
        <begin position="6"/>
        <end position="24"/>
    </location>
</feature>
<evidence type="ECO:0000313" key="3">
    <source>
        <dbReference type="EMBL" id="MBK6090098.1"/>
    </source>
</evidence>
<evidence type="ECO:0000313" key="4">
    <source>
        <dbReference type="Proteomes" id="UP000633365"/>
    </source>
</evidence>
<organism evidence="3 4">
    <name type="scientific">Ruminococcus difficilis</name>
    <dbReference type="NCBI Taxonomy" id="2763069"/>
    <lineage>
        <taxon>Bacteria</taxon>
        <taxon>Bacillati</taxon>
        <taxon>Bacillota</taxon>
        <taxon>Clostridia</taxon>
        <taxon>Eubacteriales</taxon>
        <taxon>Oscillospiraceae</taxon>
        <taxon>Ruminococcus</taxon>
    </lineage>
</organism>
<dbReference type="Proteomes" id="UP000633365">
    <property type="component" value="Unassembled WGS sequence"/>
</dbReference>
<accession>A0A934WUA3</accession>
<proteinExistence type="predicted"/>
<dbReference type="AlphaFoldDB" id="A0A934WUA3"/>